<feature type="domain" description="Dinitrogenase iron-molybdenum cofactor biosynthesis" evidence="1">
    <location>
        <begin position="9"/>
        <end position="94"/>
    </location>
</feature>
<reference evidence="2 3" key="1">
    <citation type="submission" date="2008-05" db="EMBL/GenBank/DDBJ databases">
        <title>Complete sequence of chromosome of Geobacter lovleyi SZ.</title>
        <authorList>
            <consortium name="US DOE Joint Genome Institute"/>
            <person name="Lucas S."/>
            <person name="Copeland A."/>
            <person name="Lapidus A."/>
            <person name="Glavina del Rio T."/>
            <person name="Dalin E."/>
            <person name="Tice H."/>
            <person name="Bruce D."/>
            <person name="Goodwin L."/>
            <person name="Pitluck S."/>
            <person name="Chertkov O."/>
            <person name="Meincke L."/>
            <person name="Brettin T."/>
            <person name="Detter J.C."/>
            <person name="Han C."/>
            <person name="Tapia R."/>
            <person name="Kuske C.R."/>
            <person name="Schmutz J."/>
            <person name="Larimer F."/>
            <person name="Land M."/>
            <person name="Hauser L."/>
            <person name="Kyrpides N."/>
            <person name="Mikhailova N."/>
            <person name="Sung Y."/>
            <person name="Fletcher K.E."/>
            <person name="Ritalahti K.M."/>
            <person name="Loeffler F.E."/>
            <person name="Richardson P."/>
        </authorList>
    </citation>
    <scope>NUCLEOTIDE SEQUENCE [LARGE SCALE GENOMIC DNA]</scope>
    <source>
        <strain evidence="3">ATCC BAA-1151 / DSM 17278 / SZ</strain>
    </source>
</reference>
<dbReference type="OrthoDB" id="280278at2"/>
<dbReference type="EMBL" id="CP001089">
    <property type="protein sequence ID" value="ACD95401.1"/>
    <property type="molecule type" value="Genomic_DNA"/>
</dbReference>
<organism evidence="2 3">
    <name type="scientific">Trichlorobacter lovleyi (strain ATCC BAA-1151 / DSM 17278 / SZ)</name>
    <name type="common">Geobacter lovleyi</name>
    <dbReference type="NCBI Taxonomy" id="398767"/>
    <lineage>
        <taxon>Bacteria</taxon>
        <taxon>Pseudomonadati</taxon>
        <taxon>Thermodesulfobacteriota</taxon>
        <taxon>Desulfuromonadia</taxon>
        <taxon>Geobacterales</taxon>
        <taxon>Geobacteraceae</taxon>
        <taxon>Trichlorobacter</taxon>
    </lineage>
</organism>
<dbReference type="InterPro" id="IPR036105">
    <property type="entry name" value="DiNase_FeMo-co_biosyn_sf"/>
</dbReference>
<gene>
    <name evidence="2" type="ordered locus">Glov_1685</name>
</gene>
<dbReference type="Proteomes" id="UP000002420">
    <property type="component" value="Chromosome"/>
</dbReference>
<proteinExistence type="predicted"/>
<evidence type="ECO:0000313" key="3">
    <source>
        <dbReference type="Proteomes" id="UP000002420"/>
    </source>
</evidence>
<dbReference type="AlphaFoldDB" id="B3EAG3"/>
<dbReference type="Pfam" id="PF02579">
    <property type="entry name" value="Nitro_FeMo-Co"/>
    <property type="match status" value="1"/>
</dbReference>
<keyword evidence="3" id="KW-1185">Reference proteome</keyword>
<dbReference type="eggNOG" id="COG1433">
    <property type="taxonomic scope" value="Bacteria"/>
</dbReference>
<dbReference type="RefSeq" id="WP_012469741.1">
    <property type="nucleotide sequence ID" value="NC_010814.1"/>
</dbReference>
<protein>
    <recommendedName>
        <fullName evidence="1">Dinitrogenase iron-molybdenum cofactor biosynthesis domain-containing protein</fullName>
    </recommendedName>
</protein>
<dbReference type="HOGENOM" id="CLU_126461_2_0_7"/>
<accession>B3EAG3</accession>
<dbReference type="STRING" id="398767.Glov_1685"/>
<dbReference type="Gene3D" id="3.30.420.130">
    <property type="entry name" value="Dinitrogenase iron-molybdenum cofactor biosynthesis domain"/>
    <property type="match status" value="1"/>
</dbReference>
<dbReference type="KEGG" id="glo:Glov_1685"/>
<name>B3EAG3_TRIL1</name>
<dbReference type="SUPFAM" id="SSF53146">
    <property type="entry name" value="Nitrogenase accessory factor-like"/>
    <property type="match status" value="1"/>
</dbReference>
<dbReference type="InterPro" id="IPR003731">
    <property type="entry name" value="Di-Nase_FeMo-co_biosynth"/>
</dbReference>
<evidence type="ECO:0000313" key="2">
    <source>
        <dbReference type="EMBL" id="ACD95401.1"/>
    </source>
</evidence>
<sequence length="136" mass="15323">MRTAFSLWNERIAPVFDVARHLWIVDAEDGRIIGQTGRRFSSDDPKERALRLTTMQVEQLVCGAITRSSYEALAERGIQVVSFIAGDLDQVVHACLADQLKDGKLKMPGCHRGKRHGARRYPGRDACVMRSEPTRE</sequence>
<evidence type="ECO:0000259" key="1">
    <source>
        <dbReference type="Pfam" id="PF02579"/>
    </source>
</evidence>